<evidence type="ECO:0000313" key="2">
    <source>
        <dbReference type="EMBL" id="TYI11750.1"/>
    </source>
</evidence>
<organism evidence="2 3">
    <name type="scientific">Gossypium tomentosum</name>
    <name type="common">Hawaiian cotton</name>
    <name type="synonym">Gossypium sandvicense</name>
    <dbReference type="NCBI Taxonomy" id="34277"/>
    <lineage>
        <taxon>Eukaryota</taxon>
        <taxon>Viridiplantae</taxon>
        <taxon>Streptophyta</taxon>
        <taxon>Embryophyta</taxon>
        <taxon>Tracheophyta</taxon>
        <taxon>Spermatophyta</taxon>
        <taxon>Magnoliopsida</taxon>
        <taxon>eudicotyledons</taxon>
        <taxon>Gunneridae</taxon>
        <taxon>Pentapetalae</taxon>
        <taxon>rosids</taxon>
        <taxon>malvids</taxon>
        <taxon>Malvales</taxon>
        <taxon>Malvaceae</taxon>
        <taxon>Malvoideae</taxon>
        <taxon>Gossypium</taxon>
    </lineage>
</organism>
<dbReference type="EMBL" id="CM017618">
    <property type="protein sequence ID" value="TYI11750.1"/>
    <property type="molecule type" value="Genomic_DNA"/>
</dbReference>
<proteinExistence type="predicted"/>
<protein>
    <submittedName>
        <fullName evidence="2">Uncharacterized protein</fullName>
    </submittedName>
</protein>
<evidence type="ECO:0000256" key="1">
    <source>
        <dbReference type="SAM" id="Phobius"/>
    </source>
</evidence>
<accession>A0A5D2PAD8</accession>
<keyword evidence="1" id="KW-0812">Transmembrane</keyword>
<keyword evidence="1" id="KW-1133">Transmembrane helix</keyword>
<evidence type="ECO:0000313" key="3">
    <source>
        <dbReference type="Proteomes" id="UP000322667"/>
    </source>
</evidence>
<reference evidence="2 3" key="1">
    <citation type="submission" date="2019-07" db="EMBL/GenBank/DDBJ databases">
        <title>WGS assembly of Gossypium tomentosum.</title>
        <authorList>
            <person name="Chen Z.J."/>
            <person name="Sreedasyam A."/>
            <person name="Ando A."/>
            <person name="Song Q."/>
            <person name="De L."/>
            <person name="Hulse-Kemp A."/>
            <person name="Ding M."/>
            <person name="Ye W."/>
            <person name="Kirkbride R."/>
            <person name="Jenkins J."/>
            <person name="Plott C."/>
            <person name="Lovell J."/>
            <person name="Lin Y.-M."/>
            <person name="Vaughn R."/>
            <person name="Liu B."/>
            <person name="Li W."/>
            <person name="Simpson S."/>
            <person name="Scheffler B."/>
            <person name="Saski C."/>
            <person name="Grover C."/>
            <person name="Hu G."/>
            <person name="Conover J."/>
            <person name="Carlson J."/>
            <person name="Shu S."/>
            <person name="Boston L."/>
            <person name="Williams M."/>
            <person name="Peterson D."/>
            <person name="Mcgee K."/>
            <person name="Jones D."/>
            <person name="Wendel J."/>
            <person name="Stelly D."/>
            <person name="Grimwood J."/>
            <person name="Schmutz J."/>
        </authorList>
    </citation>
    <scope>NUCLEOTIDE SEQUENCE [LARGE SCALE GENOMIC DNA]</scope>
    <source>
        <strain evidence="2">7179.01</strain>
    </source>
</reference>
<gene>
    <name evidence="2" type="ORF">ES332_A09G228700v1</name>
</gene>
<sequence length="40" mass="4464">MELDLWSIAIIVVTFAVSFGFLKKAYERGPNLPGAQQPKK</sequence>
<dbReference type="Proteomes" id="UP000322667">
    <property type="component" value="Chromosome A09"/>
</dbReference>
<keyword evidence="3" id="KW-1185">Reference proteome</keyword>
<keyword evidence="1" id="KW-0472">Membrane</keyword>
<feature type="transmembrane region" description="Helical" evidence="1">
    <location>
        <begin position="6"/>
        <end position="22"/>
    </location>
</feature>
<name>A0A5D2PAD8_GOSTO</name>
<dbReference type="AlphaFoldDB" id="A0A5D2PAD8"/>